<feature type="region of interest" description="Disordered" evidence="1">
    <location>
        <begin position="1"/>
        <end position="56"/>
    </location>
</feature>
<feature type="compositionally biased region" description="Basic and acidic residues" evidence="1">
    <location>
        <begin position="196"/>
        <end position="205"/>
    </location>
</feature>
<keyword evidence="3" id="KW-1185">Reference proteome</keyword>
<name>A0A9D3WZZ4_9SAUR</name>
<gene>
    <name evidence="2" type="ORF">KIL84_000968</name>
</gene>
<evidence type="ECO:0000256" key="1">
    <source>
        <dbReference type="SAM" id="MobiDB-lite"/>
    </source>
</evidence>
<feature type="region of interest" description="Disordered" evidence="1">
    <location>
        <begin position="196"/>
        <end position="279"/>
    </location>
</feature>
<evidence type="ECO:0000313" key="3">
    <source>
        <dbReference type="Proteomes" id="UP000827986"/>
    </source>
</evidence>
<feature type="compositionally biased region" description="Basic and acidic residues" evidence="1">
    <location>
        <begin position="1"/>
        <end position="10"/>
    </location>
</feature>
<proteinExistence type="predicted"/>
<feature type="region of interest" description="Disordered" evidence="1">
    <location>
        <begin position="151"/>
        <end position="174"/>
    </location>
</feature>
<dbReference type="AlphaFoldDB" id="A0A9D3WZZ4"/>
<feature type="compositionally biased region" description="Basic and acidic residues" evidence="1">
    <location>
        <begin position="33"/>
        <end position="49"/>
    </location>
</feature>
<sequence length="303" mass="33901">MDIESRKQRFGDVTSQTQPPESEWKGFSSGRKIAMDPELQGHKERENIREQVSVKQQETASHVIHICEEAPDPKYGLDHASLDPGVHTISNTREDDEHKVDVKGSRERSEDTTSLKTAVEFVQTRKDRASPGVNVAPQTKLRGHEEKCMETLQEQKETKSHICEEAETSKPVTRRKYQGLRDSLYGVMRTFKQVDVKSLRSRFEKPMSPNPSVDSGGRKKDSISPGGNVATQPELPGHEENRGQVSEEQKEAATCVHTEAETPVFKKKNVSPPSSQMHKQMCNVTLQTTVGRSVSLMAPSLSL</sequence>
<evidence type="ECO:0000313" key="2">
    <source>
        <dbReference type="EMBL" id="KAH1169983.1"/>
    </source>
</evidence>
<dbReference type="Proteomes" id="UP000827986">
    <property type="component" value="Unassembled WGS sequence"/>
</dbReference>
<comment type="caution">
    <text evidence="2">The sequence shown here is derived from an EMBL/GenBank/DDBJ whole genome shotgun (WGS) entry which is preliminary data.</text>
</comment>
<feature type="compositionally biased region" description="Basic and acidic residues" evidence="1">
    <location>
        <begin position="92"/>
        <end position="113"/>
    </location>
</feature>
<feature type="compositionally biased region" description="Basic and acidic residues" evidence="1">
    <location>
        <begin position="236"/>
        <end position="251"/>
    </location>
</feature>
<protein>
    <submittedName>
        <fullName evidence="2">Uncharacterized protein</fullName>
    </submittedName>
</protein>
<accession>A0A9D3WZZ4</accession>
<organism evidence="2 3">
    <name type="scientific">Mauremys mutica</name>
    <name type="common">yellowpond turtle</name>
    <dbReference type="NCBI Taxonomy" id="74926"/>
    <lineage>
        <taxon>Eukaryota</taxon>
        <taxon>Metazoa</taxon>
        <taxon>Chordata</taxon>
        <taxon>Craniata</taxon>
        <taxon>Vertebrata</taxon>
        <taxon>Euteleostomi</taxon>
        <taxon>Archelosauria</taxon>
        <taxon>Testudinata</taxon>
        <taxon>Testudines</taxon>
        <taxon>Cryptodira</taxon>
        <taxon>Durocryptodira</taxon>
        <taxon>Testudinoidea</taxon>
        <taxon>Geoemydidae</taxon>
        <taxon>Geoemydinae</taxon>
        <taxon>Mauremys</taxon>
    </lineage>
</organism>
<feature type="compositionally biased region" description="Basic and acidic residues" evidence="1">
    <location>
        <begin position="151"/>
        <end position="168"/>
    </location>
</feature>
<dbReference type="EMBL" id="JAHDVG010000484">
    <property type="protein sequence ID" value="KAH1169983.1"/>
    <property type="molecule type" value="Genomic_DNA"/>
</dbReference>
<feature type="region of interest" description="Disordered" evidence="1">
    <location>
        <begin position="75"/>
        <end position="114"/>
    </location>
</feature>
<reference evidence="2" key="1">
    <citation type="submission" date="2021-09" db="EMBL/GenBank/DDBJ databases">
        <title>The genome of Mauremys mutica provides insights into the evolution of semi-aquatic lifestyle.</title>
        <authorList>
            <person name="Gong S."/>
            <person name="Gao Y."/>
        </authorList>
    </citation>
    <scope>NUCLEOTIDE SEQUENCE</scope>
    <source>
        <strain evidence="2">MM-2020</strain>
        <tissue evidence="2">Muscle</tissue>
    </source>
</reference>